<dbReference type="Pfam" id="PF13384">
    <property type="entry name" value="HTH_23"/>
    <property type="match status" value="1"/>
</dbReference>
<evidence type="ECO:0000256" key="3">
    <source>
        <dbReference type="ARBA" id="ARBA00023082"/>
    </source>
</evidence>
<dbReference type="PANTHER" id="PTHR43133:SF8">
    <property type="entry name" value="RNA POLYMERASE SIGMA FACTOR HI_1459-RELATED"/>
    <property type="match status" value="1"/>
</dbReference>
<evidence type="ECO:0000313" key="7">
    <source>
        <dbReference type="EMBL" id="GEN10138.1"/>
    </source>
</evidence>
<dbReference type="GO" id="GO:0003677">
    <property type="term" value="F:DNA binding"/>
    <property type="evidence" value="ECO:0007669"/>
    <property type="project" value="UniProtKB-KW"/>
</dbReference>
<dbReference type="OrthoDB" id="5525122at2"/>
<dbReference type="RefSeq" id="WP_046712564.1">
    <property type="nucleotide sequence ID" value="NZ_BJXR01000037.1"/>
</dbReference>
<keyword evidence="2" id="KW-0805">Transcription regulation</keyword>
<dbReference type="InterPro" id="IPR039425">
    <property type="entry name" value="RNA_pol_sigma-70-like"/>
</dbReference>
<dbReference type="InterPro" id="IPR007627">
    <property type="entry name" value="RNA_pol_sigma70_r2"/>
</dbReference>
<dbReference type="AlphaFoldDB" id="A0A511TAB9"/>
<dbReference type="PANTHER" id="PTHR43133">
    <property type="entry name" value="RNA POLYMERASE ECF-TYPE SIGMA FACTO"/>
    <property type="match status" value="1"/>
</dbReference>
<dbReference type="InterPro" id="IPR014284">
    <property type="entry name" value="RNA_pol_sigma-70_dom"/>
</dbReference>
<dbReference type="Gene3D" id="1.10.1740.10">
    <property type="match status" value="1"/>
</dbReference>
<proteinExistence type="inferred from homology"/>
<sequence>MSEDRLHTLYRTYGPSLYARCRQILGDDAAAADAAQETFLRLHRQLDRAPDSQHALAWIYRVATNYCLNQARDRRRRAVPVEELPDVPGVDSERLLEDRDLARRLITTAPPKVAEVAWLHLADGMTQEEVAQLLGISRRTVVNRLADFHRHAHALAGRPPS</sequence>
<keyword evidence="5" id="KW-0804">Transcription</keyword>
<evidence type="ECO:0000313" key="8">
    <source>
        <dbReference type="EMBL" id="SEU35398.1"/>
    </source>
</evidence>
<dbReference type="Proteomes" id="UP000321514">
    <property type="component" value="Unassembled WGS sequence"/>
</dbReference>
<dbReference type="InterPro" id="IPR036388">
    <property type="entry name" value="WH-like_DNA-bd_sf"/>
</dbReference>
<dbReference type="GO" id="GO:0016987">
    <property type="term" value="F:sigma factor activity"/>
    <property type="evidence" value="ECO:0007669"/>
    <property type="project" value="UniProtKB-KW"/>
</dbReference>
<protein>
    <submittedName>
        <fullName evidence="8">RNA polymerase sigma-70 factor, ECF subfamily</fullName>
    </submittedName>
</protein>
<dbReference type="GO" id="GO:0006352">
    <property type="term" value="P:DNA-templated transcription initiation"/>
    <property type="evidence" value="ECO:0007669"/>
    <property type="project" value="InterPro"/>
</dbReference>
<keyword evidence="9" id="KW-1185">Reference proteome</keyword>
<evidence type="ECO:0000256" key="1">
    <source>
        <dbReference type="ARBA" id="ARBA00010641"/>
    </source>
</evidence>
<dbReference type="SUPFAM" id="SSF88946">
    <property type="entry name" value="Sigma2 domain of RNA polymerase sigma factors"/>
    <property type="match status" value="1"/>
</dbReference>
<dbReference type="InterPro" id="IPR013325">
    <property type="entry name" value="RNA_pol_sigma_r2"/>
</dbReference>
<comment type="caution">
    <text evidence="7">The sequence shown here is derived from an EMBL/GenBank/DDBJ whole genome shotgun (WGS) entry which is preliminary data.</text>
</comment>
<dbReference type="Pfam" id="PF04542">
    <property type="entry name" value="Sigma70_r2"/>
    <property type="match status" value="1"/>
</dbReference>
<comment type="similarity">
    <text evidence="1">Belongs to the sigma-70 factor family. ECF subfamily.</text>
</comment>
<reference evidence="7 10" key="2">
    <citation type="submission" date="2019-07" db="EMBL/GenBank/DDBJ databases">
        <title>Whole genome shotgun sequence of Myxococcus fulvus NBRC 100333.</title>
        <authorList>
            <person name="Hosoyama A."/>
            <person name="Uohara A."/>
            <person name="Ohji S."/>
            <person name="Ichikawa N."/>
        </authorList>
    </citation>
    <scope>NUCLEOTIDE SEQUENCE [LARGE SCALE GENOMIC DNA]</scope>
    <source>
        <strain evidence="7 10">NBRC 100333</strain>
    </source>
</reference>
<dbReference type="EMBL" id="FOIB01000010">
    <property type="protein sequence ID" value="SEU35398.1"/>
    <property type="molecule type" value="Genomic_DNA"/>
</dbReference>
<feature type="domain" description="RNA polymerase sigma-70 region 2" evidence="6">
    <location>
        <begin position="9"/>
        <end position="77"/>
    </location>
</feature>
<name>A0A511TAB9_MYXFU</name>
<evidence type="ECO:0000256" key="5">
    <source>
        <dbReference type="ARBA" id="ARBA00023163"/>
    </source>
</evidence>
<dbReference type="Proteomes" id="UP000183760">
    <property type="component" value="Unassembled WGS sequence"/>
</dbReference>
<dbReference type="STRING" id="1334629.MFUL124B02_14670"/>
<dbReference type="EMBL" id="BJXR01000037">
    <property type="protein sequence ID" value="GEN10138.1"/>
    <property type="molecule type" value="Genomic_DNA"/>
</dbReference>
<evidence type="ECO:0000256" key="2">
    <source>
        <dbReference type="ARBA" id="ARBA00023015"/>
    </source>
</evidence>
<keyword evidence="3" id="KW-0731">Sigma factor</keyword>
<dbReference type="SUPFAM" id="SSF88659">
    <property type="entry name" value="Sigma3 and sigma4 domains of RNA polymerase sigma factors"/>
    <property type="match status" value="1"/>
</dbReference>
<evidence type="ECO:0000259" key="6">
    <source>
        <dbReference type="Pfam" id="PF04542"/>
    </source>
</evidence>
<reference evidence="8 9" key="1">
    <citation type="submission" date="2016-10" db="EMBL/GenBank/DDBJ databases">
        <authorList>
            <person name="Varghese N."/>
            <person name="Submissions S."/>
        </authorList>
    </citation>
    <scope>NUCLEOTIDE SEQUENCE [LARGE SCALE GENOMIC DNA]</scope>
    <source>
        <strain evidence="8 9">DSM 16525</strain>
    </source>
</reference>
<accession>A0A511TAB9</accession>
<keyword evidence="4" id="KW-0238">DNA-binding</keyword>
<evidence type="ECO:0000256" key="4">
    <source>
        <dbReference type="ARBA" id="ARBA00023125"/>
    </source>
</evidence>
<evidence type="ECO:0000313" key="10">
    <source>
        <dbReference type="Proteomes" id="UP000321514"/>
    </source>
</evidence>
<organism evidence="7 10">
    <name type="scientific">Myxococcus fulvus</name>
    <dbReference type="NCBI Taxonomy" id="33"/>
    <lineage>
        <taxon>Bacteria</taxon>
        <taxon>Pseudomonadati</taxon>
        <taxon>Myxococcota</taxon>
        <taxon>Myxococcia</taxon>
        <taxon>Myxococcales</taxon>
        <taxon>Cystobacterineae</taxon>
        <taxon>Myxococcaceae</taxon>
        <taxon>Myxococcus</taxon>
    </lineage>
</organism>
<dbReference type="Gene3D" id="1.10.10.10">
    <property type="entry name" value="Winged helix-like DNA-binding domain superfamily/Winged helix DNA-binding domain"/>
    <property type="match status" value="1"/>
</dbReference>
<dbReference type="NCBIfam" id="TIGR02937">
    <property type="entry name" value="sigma70-ECF"/>
    <property type="match status" value="1"/>
</dbReference>
<gene>
    <name evidence="7" type="ORF">MFU01_51750</name>
    <name evidence="8" type="ORF">SAMN05443572_110266</name>
</gene>
<evidence type="ECO:0000313" key="9">
    <source>
        <dbReference type="Proteomes" id="UP000183760"/>
    </source>
</evidence>
<dbReference type="InterPro" id="IPR013324">
    <property type="entry name" value="RNA_pol_sigma_r3/r4-like"/>
</dbReference>